<proteinExistence type="predicted"/>
<protein>
    <submittedName>
        <fullName evidence="1 2">Uncharacterized protein</fullName>
    </submittedName>
</protein>
<evidence type="ECO:0000313" key="2">
    <source>
        <dbReference type="EnsemblPlants" id="KEH25338"/>
    </source>
</evidence>
<evidence type="ECO:0000313" key="3">
    <source>
        <dbReference type="Proteomes" id="UP000002051"/>
    </source>
</evidence>
<dbReference type="Proteomes" id="UP000002051">
    <property type="component" value="Chromosome 6"/>
</dbReference>
<reference evidence="1 3" key="1">
    <citation type="journal article" date="2011" name="Nature">
        <title>The Medicago genome provides insight into the evolution of rhizobial symbioses.</title>
        <authorList>
            <person name="Young N.D."/>
            <person name="Debelle F."/>
            <person name="Oldroyd G.E."/>
            <person name="Geurts R."/>
            <person name="Cannon S.B."/>
            <person name="Udvardi M.K."/>
            <person name="Benedito V.A."/>
            <person name="Mayer K.F."/>
            <person name="Gouzy J."/>
            <person name="Schoof H."/>
            <person name="Van de Peer Y."/>
            <person name="Proost S."/>
            <person name="Cook D.R."/>
            <person name="Meyers B.C."/>
            <person name="Spannagl M."/>
            <person name="Cheung F."/>
            <person name="De Mita S."/>
            <person name="Krishnakumar V."/>
            <person name="Gundlach H."/>
            <person name="Zhou S."/>
            <person name="Mudge J."/>
            <person name="Bharti A.K."/>
            <person name="Murray J.D."/>
            <person name="Naoumkina M.A."/>
            <person name="Rosen B."/>
            <person name="Silverstein K.A."/>
            <person name="Tang H."/>
            <person name="Rombauts S."/>
            <person name="Zhao P.X."/>
            <person name="Zhou P."/>
            <person name="Barbe V."/>
            <person name="Bardou P."/>
            <person name="Bechner M."/>
            <person name="Bellec A."/>
            <person name="Berger A."/>
            <person name="Berges H."/>
            <person name="Bidwell S."/>
            <person name="Bisseling T."/>
            <person name="Choisne N."/>
            <person name="Couloux A."/>
            <person name="Denny R."/>
            <person name="Deshpande S."/>
            <person name="Dai X."/>
            <person name="Doyle J.J."/>
            <person name="Dudez A.M."/>
            <person name="Farmer A.D."/>
            <person name="Fouteau S."/>
            <person name="Franken C."/>
            <person name="Gibelin C."/>
            <person name="Gish J."/>
            <person name="Goldstein S."/>
            <person name="Gonzalez A.J."/>
            <person name="Green P.J."/>
            <person name="Hallab A."/>
            <person name="Hartog M."/>
            <person name="Hua A."/>
            <person name="Humphray S.J."/>
            <person name="Jeong D.H."/>
            <person name="Jing Y."/>
            <person name="Jocker A."/>
            <person name="Kenton S.M."/>
            <person name="Kim D.J."/>
            <person name="Klee K."/>
            <person name="Lai H."/>
            <person name="Lang C."/>
            <person name="Lin S."/>
            <person name="Macmil S.L."/>
            <person name="Magdelenat G."/>
            <person name="Matthews L."/>
            <person name="McCorrison J."/>
            <person name="Monaghan E.L."/>
            <person name="Mun J.H."/>
            <person name="Najar F.Z."/>
            <person name="Nicholson C."/>
            <person name="Noirot C."/>
            <person name="O'Bleness M."/>
            <person name="Paule C.R."/>
            <person name="Poulain J."/>
            <person name="Prion F."/>
            <person name="Qin B."/>
            <person name="Qu C."/>
            <person name="Retzel E.F."/>
            <person name="Riddle C."/>
            <person name="Sallet E."/>
            <person name="Samain S."/>
            <person name="Samson N."/>
            <person name="Sanders I."/>
            <person name="Saurat O."/>
            <person name="Scarpelli C."/>
            <person name="Schiex T."/>
            <person name="Segurens B."/>
            <person name="Severin A.J."/>
            <person name="Sherrier D.J."/>
            <person name="Shi R."/>
            <person name="Sims S."/>
            <person name="Singer S.R."/>
            <person name="Sinharoy S."/>
            <person name="Sterck L."/>
            <person name="Viollet A."/>
            <person name="Wang B.B."/>
            <person name="Wang K."/>
            <person name="Wang M."/>
            <person name="Wang X."/>
            <person name="Warfsmann J."/>
            <person name="Weissenbach J."/>
            <person name="White D.D."/>
            <person name="White J.D."/>
            <person name="Wiley G.B."/>
            <person name="Wincker P."/>
            <person name="Xing Y."/>
            <person name="Yang L."/>
            <person name="Yao Z."/>
            <person name="Ying F."/>
            <person name="Zhai J."/>
            <person name="Zhou L."/>
            <person name="Zuber A."/>
            <person name="Denarie J."/>
            <person name="Dixon R.A."/>
            <person name="May G.D."/>
            <person name="Schwartz D.C."/>
            <person name="Rogers J."/>
            <person name="Quetier F."/>
            <person name="Town C.D."/>
            <person name="Roe B.A."/>
        </authorList>
    </citation>
    <scope>NUCLEOTIDE SEQUENCE [LARGE SCALE GENOMIC DNA]</scope>
    <source>
        <strain evidence="1">A17</strain>
        <strain evidence="2 3">cv. Jemalong A17</strain>
    </source>
</reference>
<reference evidence="2" key="3">
    <citation type="submission" date="2015-04" db="UniProtKB">
        <authorList>
            <consortium name="EnsemblPlants"/>
        </authorList>
    </citation>
    <scope>IDENTIFICATION</scope>
    <source>
        <strain evidence="2">cv. Jemalong A17</strain>
    </source>
</reference>
<accession>A0A072U896</accession>
<keyword evidence="3" id="KW-1185">Reference proteome</keyword>
<evidence type="ECO:0000313" key="1">
    <source>
        <dbReference type="EMBL" id="KEH25338.1"/>
    </source>
</evidence>
<dbReference type="EMBL" id="CM001222">
    <property type="protein sequence ID" value="KEH25338.1"/>
    <property type="molecule type" value="Genomic_DNA"/>
</dbReference>
<dbReference type="EnsemblPlants" id="KEH25338">
    <property type="protein sequence ID" value="KEH25338"/>
    <property type="gene ID" value="MTR_6g017320"/>
</dbReference>
<organism evidence="1 3">
    <name type="scientific">Medicago truncatula</name>
    <name type="common">Barrel medic</name>
    <name type="synonym">Medicago tribuloides</name>
    <dbReference type="NCBI Taxonomy" id="3880"/>
    <lineage>
        <taxon>Eukaryota</taxon>
        <taxon>Viridiplantae</taxon>
        <taxon>Streptophyta</taxon>
        <taxon>Embryophyta</taxon>
        <taxon>Tracheophyta</taxon>
        <taxon>Spermatophyta</taxon>
        <taxon>Magnoliopsida</taxon>
        <taxon>eudicotyledons</taxon>
        <taxon>Gunneridae</taxon>
        <taxon>Pentapetalae</taxon>
        <taxon>rosids</taxon>
        <taxon>fabids</taxon>
        <taxon>Fabales</taxon>
        <taxon>Fabaceae</taxon>
        <taxon>Papilionoideae</taxon>
        <taxon>50 kb inversion clade</taxon>
        <taxon>NPAAA clade</taxon>
        <taxon>Hologalegina</taxon>
        <taxon>IRL clade</taxon>
        <taxon>Trifolieae</taxon>
        <taxon>Medicago</taxon>
    </lineage>
</organism>
<gene>
    <name evidence="1" type="ordered locus">MTR_6g017320</name>
</gene>
<dbReference type="AlphaFoldDB" id="A0A072U896"/>
<dbReference type="HOGENOM" id="CLU_2658251_0_0_1"/>
<reference evidence="1 3" key="2">
    <citation type="journal article" date="2014" name="BMC Genomics">
        <title>An improved genome release (version Mt4.0) for the model legume Medicago truncatula.</title>
        <authorList>
            <person name="Tang H."/>
            <person name="Krishnakumar V."/>
            <person name="Bidwell S."/>
            <person name="Rosen B."/>
            <person name="Chan A."/>
            <person name="Zhou S."/>
            <person name="Gentzbittel L."/>
            <person name="Childs K.L."/>
            <person name="Yandell M."/>
            <person name="Gundlach H."/>
            <person name="Mayer K.F."/>
            <person name="Schwartz D.C."/>
            <person name="Town C.D."/>
        </authorList>
    </citation>
    <scope>GENOME REANNOTATION</scope>
    <source>
        <strain evidence="1">A17</strain>
        <strain evidence="2 3">cv. Jemalong A17</strain>
    </source>
</reference>
<name>A0A072U896_MEDTR</name>
<sequence length="76" mass="8354">MSFFSISSNLTGALRTKIKRANKAKYGTIKPSRHIRGNMENIANFMNHLKIKGSSKASMVAGRSGNKMDFSCTVKS</sequence>